<evidence type="ECO:0000313" key="2">
    <source>
        <dbReference type="EMBL" id="SHH94462.1"/>
    </source>
</evidence>
<proteinExistence type="predicted"/>
<dbReference type="EMBL" id="FQXV01000004">
    <property type="protein sequence ID" value="SHH94462.1"/>
    <property type="molecule type" value="Genomic_DNA"/>
</dbReference>
<gene>
    <name evidence="2" type="ORF">SAMN02745823_01580</name>
</gene>
<protein>
    <submittedName>
        <fullName evidence="2">Uncharacterized protein</fullName>
    </submittedName>
</protein>
<dbReference type="OrthoDB" id="1956557at2"/>
<feature type="compositionally biased region" description="Basic and acidic residues" evidence="1">
    <location>
        <begin position="34"/>
        <end position="50"/>
    </location>
</feature>
<evidence type="ECO:0000313" key="3">
    <source>
        <dbReference type="Proteomes" id="UP000183995"/>
    </source>
</evidence>
<reference evidence="2 3" key="1">
    <citation type="submission" date="2016-11" db="EMBL/GenBank/DDBJ databases">
        <authorList>
            <person name="Jaros S."/>
            <person name="Januszkiewicz K."/>
            <person name="Wedrychowicz H."/>
        </authorList>
    </citation>
    <scope>NUCLEOTIDE SEQUENCE [LARGE SCALE GENOMIC DNA]</scope>
    <source>
        <strain evidence="2 3">DSM 10068</strain>
    </source>
</reference>
<evidence type="ECO:0000256" key="1">
    <source>
        <dbReference type="SAM" id="MobiDB-lite"/>
    </source>
</evidence>
<organism evidence="2 3">
    <name type="scientific">Sporobacter termitidis DSM 10068</name>
    <dbReference type="NCBI Taxonomy" id="1123282"/>
    <lineage>
        <taxon>Bacteria</taxon>
        <taxon>Bacillati</taxon>
        <taxon>Bacillota</taxon>
        <taxon>Clostridia</taxon>
        <taxon>Eubacteriales</taxon>
        <taxon>Oscillospiraceae</taxon>
        <taxon>Sporobacter</taxon>
    </lineage>
</organism>
<accession>A0A1M5X4D3</accession>
<sequence length="73" mass="8818">MEKFVPFDKLSKRKKRELLAKRRKTWEGLSPVTRRPEEPKAYKREKTRRWGDDDSSQARFFALFMRSSARMPA</sequence>
<dbReference type="AlphaFoldDB" id="A0A1M5X4D3"/>
<keyword evidence="3" id="KW-1185">Reference proteome</keyword>
<feature type="region of interest" description="Disordered" evidence="1">
    <location>
        <begin position="30"/>
        <end position="50"/>
    </location>
</feature>
<dbReference type="RefSeq" id="WP_073077440.1">
    <property type="nucleotide sequence ID" value="NZ_FQXV01000004.1"/>
</dbReference>
<dbReference type="Proteomes" id="UP000183995">
    <property type="component" value="Unassembled WGS sequence"/>
</dbReference>
<name>A0A1M5X4D3_9FIRM</name>